<feature type="non-terminal residue" evidence="2">
    <location>
        <position position="135"/>
    </location>
</feature>
<sequence length="135" mass="15257">MERVNEQILSESSSITSESFHCEHGSEEKPYSEEKIMKIFMAKEIDPITIGYLLMRLEDDFNFDLVSQALDWHLSSPNSKRPSGTVKLNHTLAAATDLCETAVRMLSLSTVHRFATFLEIALLLAYDNVDNCNSL</sequence>
<evidence type="ECO:0000313" key="3">
    <source>
        <dbReference type="Proteomes" id="UP000837857"/>
    </source>
</evidence>
<protein>
    <submittedName>
        <fullName evidence="2">Uncharacterized protein</fullName>
    </submittedName>
</protein>
<proteinExistence type="predicted"/>
<evidence type="ECO:0000313" key="2">
    <source>
        <dbReference type="EMBL" id="CAH2035435.1"/>
    </source>
</evidence>
<dbReference type="EMBL" id="OW152813">
    <property type="protein sequence ID" value="CAH2035435.1"/>
    <property type="molecule type" value="Genomic_DNA"/>
</dbReference>
<dbReference type="Proteomes" id="UP000837857">
    <property type="component" value="Chromosome 1"/>
</dbReference>
<name>A0ABN8HKT0_9NEOP</name>
<keyword evidence="3" id="KW-1185">Reference proteome</keyword>
<reference evidence="2" key="1">
    <citation type="submission" date="2022-03" db="EMBL/GenBank/DDBJ databases">
        <authorList>
            <person name="Martin H S."/>
        </authorList>
    </citation>
    <scope>NUCLEOTIDE SEQUENCE</scope>
</reference>
<accession>A0ABN8HKT0</accession>
<feature type="compositionally biased region" description="Low complexity" evidence="1">
    <location>
        <begin position="10"/>
        <end position="19"/>
    </location>
</feature>
<feature type="region of interest" description="Disordered" evidence="1">
    <location>
        <begin position="1"/>
        <end position="28"/>
    </location>
</feature>
<evidence type="ECO:0000256" key="1">
    <source>
        <dbReference type="SAM" id="MobiDB-lite"/>
    </source>
</evidence>
<organism evidence="2 3">
    <name type="scientific">Iphiclides podalirius</name>
    <name type="common">scarce swallowtail</name>
    <dbReference type="NCBI Taxonomy" id="110791"/>
    <lineage>
        <taxon>Eukaryota</taxon>
        <taxon>Metazoa</taxon>
        <taxon>Ecdysozoa</taxon>
        <taxon>Arthropoda</taxon>
        <taxon>Hexapoda</taxon>
        <taxon>Insecta</taxon>
        <taxon>Pterygota</taxon>
        <taxon>Neoptera</taxon>
        <taxon>Endopterygota</taxon>
        <taxon>Lepidoptera</taxon>
        <taxon>Glossata</taxon>
        <taxon>Ditrysia</taxon>
        <taxon>Papilionoidea</taxon>
        <taxon>Papilionidae</taxon>
        <taxon>Papilioninae</taxon>
        <taxon>Iphiclides</taxon>
    </lineage>
</organism>
<gene>
    <name evidence="2" type="ORF">IPOD504_LOCUS547</name>
</gene>